<feature type="repeat" description="WD" evidence="8">
    <location>
        <begin position="33"/>
        <end position="67"/>
    </location>
</feature>
<evidence type="ECO:0000256" key="7">
    <source>
        <dbReference type="ARBA" id="ARBA00042222"/>
    </source>
</evidence>
<proteinExistence type="inferred from homology"/>
<dbReference type="InterPro" id="IPR015943">
    <property type="entry name" value="WD40/YVTN_repeat-like_dom_sf"/>
</dbReference>
<dbReference type="PROSITE" id="PS50082">
    <property type="entry name" value="WD_REPEATS_2"/>
    <property type="match status" value="2"/>
</dbReference>
<comment type="subcellular location">
    <subcellularLocation>
        <location evidence="1">Cytoplasm</location>
    </subcellularLocation>
</comment>
<dbReference type="PROSITE" id="PS50294">
    <property type="entry name" value="WD_REPEATS_REGION"/>
    <property type="match status" value="1"/>
</dbReference>
<evidence type="ECO:0000256" key="2">
    <source>
        <dbReference type="ARBA" id="ARBA00022490"/>
    </source>
</evidence>
<dbReference type="AlphaFoldDB" id="A0AAW2ID32"/>
<keyword evidence="4" id="KW-0677">Repeat</keyword>
<dbReference type="GO" id="GO:0000398">
    <property type="term" value="P:mRNA splicing, via spliceosome"/>
    <property type="evidence" value="ECO:0007669"/>
    <property type="project" value="TreeGrafter"/>
</dbReference>
<protein>
    <recommendedName>
        <fullName evidence="6">WD repeat domain-containing protein 83</fullName>
    </recommendedName>
    <alternativeName>
        <fullName evidence="7">Mitogen-activated protein kinase organizer 1</fullName>
    </alternativeName>
</protein>
<gene>
    <name evidence="9" type="ORF">PYX00_001176</name>
</gene>
<dbReference type="InterPro" id="IPR001680">
    <property type="entry name" value="WD40_rpt"/>
</dbReference>
<evidence type="ECO:0000256" key="3">
    <source>
        <dbReference type="ARBA" id="ARBA00022574"/>
    </source>
</evidence>
<keyword evidence="2" id="KW-0963">Cytoplasm</keyword>
<dbReference type="SUPFAM" id="SSF50978">
    <property type="entry name" value="WD40 repeat-like"/>
    <property type="match status" value="1"/>
</dbReference>
<dbReference type="PANTHER" id="PTHR22842:SF3">
    <property type="entry name" value="WD REPEAT DOMAIN-CONTAINING PROTEIN 83"/>
    <property type="match status" value="1"/>
</dbReference>
<accession>A0AAW2ID32</accession>
<reference evidence="9" key="1">
    <citation type="journal article" date="2024" name="Gigascience">
        <title>Chromosome-level genome of the poultry shaft louse Menopon gallinae provides insight into the host-switching and adaptive evolution of parasitic lice.</title>
        <authorList>
            <person name="Xu Y."/>
            <person name="Ma L."/>
            <person name="Liu S."/>
            <person name="Liang Y."/>
            <person name="Liu Q."/>
            <person name="He Z."/>
            <person name="Tian L."/>
            <person name="Duan Y."/>
            <person name="Cai W."/>
            <person name="Li H."/>
            <person name="Song F."/>
        </authorList>
    </citation>
    <scope>NUCLEOTIDE SEQUENCE</scope>
    <source>
        <strain evidence="9">Cailab_2023a</strain>
    </source>
</reference>
<evidence type="ECO:0000313" key="9">
    <source>
        <dbReference type="EMBL" id="KAL0279671.1"/>
    </source>
</evidence>
<dbReference type="Gene3D" id="2.130.10.10">
    <property type="entry name" value="YVTN repeat-like/Quinoprotein amine dehydrogenase"/>
    <property type="match status" value="1"/>
</dbReference>
<evidence type="ECO:0000256" key="6">
    <source>
        <dbReference type="ARBA" id="ARBA00040453"/>
    </source>
</evidence>
<name>A0AAW2ID32_9NEOP</name>
<dbReference type="InterPro" id="IPR036322">
    <property type="entry name" value="WD40_repeat_dom_sf"/>
</dbReference>
<dbReference type="PRINTS" id="PR00320">
    <property type="entry name" value="GPROTEINBRPT"/>
</dbReference>
<dbReference type="SMART" id="SM00320">
    <property type="entry name" value="WD40"/>
    <property type="match status" value="5"/>
</dbReference>
<sequence length="240" mass="26779">MKTELYFSHIVSCGADKTVILWDVGTGQIIKRFRGHAGKVSCVKYNEESTVAVSGSHDNTVICWDIKGRKNEPIQILREAKDCITSIQVTDHEILVGSLDSYIRCYDIRMGKITRDFIGDPVIATCFTQDSQCILASSCDIIRLMDKETGELLTEYKGHKTGDYMIESCLDSKDKYILSGSTDGNLYCWELISNKLVKKFPHPNQKTVHSVSPHPSGNYFLTAAGHNIYLWGSPTSQAEG</sequence>
<dbReference type="EMBL" id="JARGDH010000001">
    <property type="protein sequence ID" value="KAL0279671.1"/>
    <property type="molecule type" value="Genomic_DNA"/>
</dbReference>
<evidence type="ECO:0000256" key="4">
    <source>
        <dbReference type="ARBA" id="ARBA00022737"/>
    </source>
</evidence>
<comment type="similarity">
    <text evidence="5">Belongs to the WD repeat MORG1 family.</text>
</comment>
<evidence type="ECO:0000256" key="8">
    <source>
        <dbReference type="PROSITE-ProRule" id="PRU00221"/>
    </source>
</evidence>
<comment type="caution">
    <text evidence="9">The sequence shown here is derived from an EMBL/GenBank/DDBJ whole genome shotgun (WGS) entry which is preliminary data.</text>
</comment>
<evidence type="ECO:0000256" key="5">
    <source>
        <dbReference type="ARBA" id="ARBA00038145"/>
    </source>
</evidence>
<feature type="repeat" description="WD" evidence="8">
    <location>
        <begin position="10"/>
        <end position="32"/>
    </location>
</feature>
<dbReference type="GO" id="GO:0005737">
    <property type="term" value="C:cytoplasm"/>
    <property type="evidence" value="ECO:0007669"/>
    <property type="project" value="UniProtKB-SubCell"/>
</dbReference>
<evidence type="ECO:0000256" key="1">
    <source>
        <dbReference type="ARBA" id="ARBA00004496"/>
    </source>
</evidence>
<dbReference type="Pfam" id="PF00400">
    <property type="entry name" value="WD40"/>
    <property type="match status" value="4"/>
</dbReference>
<dbReference type="GO" id="GO:0071013">
    <property type="term" value="C:catalytic step 2 spliceosome"/>
    <property type="evidence" value="ECO:0007669"/>
    <property type="project" value="TreeGrafter"/>
</dbReference>
<dbReference type="InterPro" id="IPR051980">
    <property type="entry name" value="WD_repeat_MORG1"/>
</dbReference>
<dbReference type="PANTHER" id="PTHR22842">
    <property type="entry name" value="WD40 REPEAT PROTEIN"/>
    <property type="match status" value="1"/>
</dbReference>
<dbReference type="InterPro" id="IPR020472">
    <property type="entry name" value="WD40_PAC1"/>
</dbReference>
<keyword evidence="3 8" id="KW-0853">WD repeat</keyword>
<organism evidence="9">
    <name type="scientific">Menopon gallinae</name>
    <name type="common">poultry shaft louse</name>
    <dbReference type="NCBI Taxonomy" id="328185"/>
    <lineage>
        <taxon>Eukaryota</taxon>
        <taxon>Metazoa</taxon>
        <taxon>Ecdysozoa</taxon>
        <taxon>Arthropoda</taxon>
        <taxon>Hexapoda</taxon>
        <taxon>Insecta</taxon>
        <taxon>Pterygota</taxon>
        <taxon>Neoptera</taxon>
        <taxon>Paraneoptera</taxon>
        <taxon>Psocodea</taxon>
        <taxon>Troctomorpha</taxon>
        <taxon>Phthiraptera</taxon>
        <taxon>Amblycera</taxon>
        <taxon>Menoponidae</taxon>
        <taxon>Menopon</taxon>
    </lineage>
</organism>